<evidence type="ECO:0000313" key="3">
    <source>
        <dbReference type="EMBL" id="KAF7301847.1"/>
    </source>
</evidence>
<reference evidence="3" key="1">
    <citation type="submission" date="2020-05" db="EMBL/GenBank/DDBJ databases">
        <title>Mycena genomes resolve the evolution of fungal bioluminescence.</title>
        <authorList>
            <person name="Tsai I.J."/>
        </authorList>
    </citation>
    <scope>NUCLEOTIDE SEQUENCE</scope>
    <source>
        <strain evidence="3">171206Taipei</strain>
    </source>
</reference>
<gene>
    <name evidence="3" type="ORF">MIND_00750600</name>
</gene>
<sequence>MKEECVTALVTTALEMDAHPLKILLQLQLASDSSAVLHLPHTLASLTAETLLPSAHTSKWTARINSLLHAKTSDARWAGLCLAHKSSLLSQAMMIECAQGWIGIALPLLAKKEATPVLSAAIHLLGLIFSSATNMHEFQRQVSTPNVLKFTTALISLGESHPDTELRILILATLTRLLPIYPTLHRANQTALSSLCFVFLNGNAFKPPHDNLVNAASELYATLHLTGGKVGAVNLWRKSVDDALSFGWTALSSLRTTFLVDGDFHFSYLNFAPKLRSGRLPQPPPGASEPLTWIPLNLDRLRCTIVVLQKLFLAAAQRPVQVPLGALVKFASALVACHEQDLGSGMPARVHFLPHLTCHIPRLLTSISFQLEQTHISSERLPFLEVVQVLLSDERTLHSTLIANRLAKIVLPLARVVLAREGDTRTTDSEVGQSKKGKKRAREFEGDEILRFSRDVICPTALDDGVLLAAFSVIRLLLRTTSLSPALQSIACRVALSALLSLPQMTPASLSNDPQLHCVLLDMIQRICVEFAVASVEGMSKSFGLIVGACLAGGTLSSELEILLHPRLPPLMRSMPGIEALSLSRAEESQEESDLLQSLKLVSPNTPTVEIPTSSGDPIVEAPAMNSVPREPPAVQIPTIPAPSFRPPTAIQAPAQPSTSSILRTQETPPLTMPRAIETRIEAPMEVEQDNDRNEEMPAIDLDSDSEEE</sequence>
<dbReference type="GeneID" id="59346719"/>
<evidence type="ECO:0000313" key="4">
    <source>
        <dbReference type="Proteomes" id="UP000636479"/>
    </source>
</evidence>
<evidence type="ECO:0000256" key="1">
    <source>
        <dbReference type="SAM" id="MobiDB-lite"/>
    </source>
</evidence>
<dbReference type="OrthoDB" id="20900at2759"/>
<dbReference type="Pfam" id="PF08167">
    <property type="entry name" value="RIX1"/>
    <property type="match status" value="1"/>
</dbReference>
<protein>
    <submittedName>
        <fullName evidence="3">RIX1 domain-containing protein</fullName>
    </submittedName>
</protein>
<dbReference type="InterPro" id="IPR012583">
    <property type="entry name" value="RIX1_N"/>
</dbReference>
<comment type="caution">
    <text evidence="3">The sequence shown here is derived from an EMBL/GenBank/DDBJ whole genome shotgun (WGS) entry which is preliminary data.</text>
</comment>
<proteinExistence type="predicted"/>
<dbReference type="EMBL" id="JACAZF010000006">
    <property type="protein sequence ID" value="KAF7301847.1"/>
    <property type="molecule type" value="Genomic_DNA"/>
</dbReference>
<name>A0A8H6W1S4_9AGAR</name>
<feature type="compositionally biased region" description="Polar residues" evidence="1">
    <location>
        <begin position="655"/>
        <end position="669"/>
    </location>
</feature>
<feature type="domain" description="Pre-rRNA-processing protein RIX1 N-terminal" evidence="2">
    <location>
        <begin position="24"/>
        <end position="205"/>
    </location>
</feature>
<organism evidence="3 4">
    <name type="scientific">Mycena indigotica</name>
    <dbReference type="NCBI Taxonomy" id="2126181"/>
    <lineage>
        <taxon>Eukaryota</taxon>
        <taxon>Fungi</taxon>
        <taxon>Dikarya</taxon>
        <taxon>Basidiomycota</taxon>
        <taxon>Agaricomycotina</taxon>
        <taxon>Agaricomycetes</taxon>
        <taxon>Agaricomycetidae</taxon>
        <taxon>Agaricales</taxon>
        <taxon>Marasmiineae</taxon>
        <taxon>Mycenaceae</taxon>
        <taxon>Mycena</taxon>
    </lineage>
</organism>
<evidence type="ECO:0000259" key="2">
    <source>
        <dbReference type="Pfam" id="PF08167"/>
    </source>
</evidence>
<dbReference type="InterPro" id="IPR016024">
    <property type="entry name" value="ARM-type_fold"/>
</dbReference>
<keyword evidence="4" id="KW-1185">Reference proteome</keyword>
<accession>A0A8H6W1S4</accession>
<dbReference type="AlphaFoldDB" id="A0A8H6W1S4"/>
<feature type="region of interest" description="Disordered" evidence="1">
    <location>
        <begin position="641"/>
        <end position="709"/>
    </location>
</feature>
<dbReference type="Proteomes" id="UP000636479">
    <property type="component" value="Unassembled WGS sequence"/>
</dbReference>
<dbReference type="SUPFAM" id="SSF48371">
    <property type="entry name" value="ARM repeat"/>
    <property type="match status" value="1"/>
</dbReference>
<dbReference type="RefSeq" id="XP_037219847.1">
    <property type="nucleotide sequence ID" value="XM_037364203.1"/>
</dbReference>